<accession>A0ABV9KHN6</accession>
<comment type="caution">
    <text evidence="2">The sequence shown here is derived from an EMBL/GenBank/DDBJ whole genome shotgun (WGS) entry which is preliminary data.</text>
</comment>
<organism evidence="2 3">
    <name type="scientific">Seohaeicola nanhaiensis</name>
    <dbReference type="NCBI Taxonomy" id="1387282"/>
    <lineage>
        <taxon>Bacteria</taxon>
        <taxon>Pseudomonadati</taxon>
        <taxon>Pseudomonadota</taxon>
        <taxon>Alphaproteobacteria</taxon>
        <taxon>Rhodobacterales</taxon>
        <taxon>Roseobacteraceae</taxon>
        <taxon>Seohaeicola</taxon>
    </lineage>
</organism>
<keyword evidence="1" id="KW-0472">Membrane</keyword>
<dbReference type="PANTHER" id="PTHR32309:SF13">
    <property type="entry name" value="FERRIC ENTEROBACTIN TRANSPORT PROTEIN FEPE"/>
    <property type="match status" value="1"/>
</dbReference>
<feature type="transmembrane region" description="Helical" evidence="1">
    <location>
        <begin position="361"/>
        <end position="383"/>
    </location>
</feature>
<dbReference type="Proteomes" id="UP001595973">
    <property type="component" value="Unassembled WGS sequence"/>
</dbReference>
<feature type="transmembrane region" description="Helical" evidence="1">
    <location>
        <begin position="25"/>
        <end position="47"/>
    </location>
</feature>
<evidence type="ECO:0000256" key="1">
    <source>
        <dbReference type="SAM" id="Phobius"/>
    </source>
</evidence>
<dbReference type="InterPro" id="IPR050445">
    <property type="entry name" value="Bact_polysacc_biosynth/exp"/>
</dbReference>
<dbReference type="PANTHER" id="PTHR32309">
    <property type="entry name" value="TYROSINE-PROTEIN KINASE"/>
    <property type="match status" value="1"/>
</dbReference>
<dbReference type="EMBL" id="JBHSGI010000013">
    <property type="protein sequence ID" value="MFC4669470.1"/>
    <property type="molecule type" value="Genomic_DNA"/>
</dbReference>
<keyword evidence="3" id="KW-1185">Reference proteome</keyword>
<evidence type="ECO:0000313" key="2">
    <source>
        <dbReference type="EMBL" id="MFC4669470.1"/>
    </source>
</evidence>
<sequence length="389" mass="43399">AAAAPAQVVQVQPIARPARLRQRHWGLILSFVLFVLAPFAATLWYLAEVATDQYLSVTGFTVRSQESNGASELVGGLLQFTGGSTASDSDILYNFIQSHEMVAAVDAEIDLRRHYSQVWPTDWVFGIWPDASQEDLDWFWNRIIGISYDSSTGLTEVSAVAFDPETAQAITTAIVRQSQDRINALNEQAREDAMRYAREDLEESLTRLKGAREALTNFRTRTRIVDPASDIQGRMGVLNNLQQQLAAALVDYDLLRGTAPASDPRVIKALQLIDVIRERIAIERAGFTSDSTDTGGIGEDYPSLIAEFESLSVDLDYAEETYRAALTALEVARDDAMRQSRYLATYIKPTRAESSEYPQRWILGGLIGLFLLLTWSILALIYYSIRDRS</sequence>
<dbReference type="RefSeq" id="WP_380717902.1">
    <property type="nucleotide sequence ID" value="NZ_JBHSGI010000013.1"/>
</dbReference>
<reference evidence="3" key="1">
    <citation type="journal article" date="2019" name="Int. J. Syst. Evol. Microbiol.">
        <title>The Global Catalogue of Microorganisms (GCM) 10K type strain sequencing project: providing services to taxonomists for standard genome sequencing and annotation.</title>
        <authorList>
            <consortium name="The Broad Institute Genomics Platform"/>
            <consortium name="The Broad Institute Genome Sequencing Center for Infectious Disease"/>
            <person name="Wu L."/>
            <person name="Ma J."/>
        </authorList>
    </citation>
    <scope>NUCLEOTIDE SEQUENCE [LARGE SCALE GENOMIC DNA]</scope>
    <source>
        <strain evidence="3">CGMCC 4.7283</strain>
    </source>
</reference>
<gene>
    <name evidence="2" type="ORF">ACFO5X_12985</name>
</gene>
<feature type="non-terminal residue" evidence="2">
    <location>
        <position position="1"/>
    </location>
</feature>
<proteinExistence type="predicted"/>
<keyword evidence="2" id="KW-0813">Transport</keyword>
<keyword evidence="1" id="KW-0812">Transmembrane</keyword>
<protein>
    <submittedName>
        <fullName evidence="2">Sugar transporter</fullName>
    </submittedName>
</protein>
<keyword evidence="1" id="KW-1133">Transmembrane helix</keyword>
<evidence type="ECO:0000313" key="3">
    <source>
        <dbReference type="Proteomes" id="UP001595973"/>
    </source>
</evidence>
<name>A0ABV9KHN6_9RHOB</name>
<keyword evidence="2" id="KW-0762">Sugar transport</keyword>